<evidence type="ECO:0000259" key="1">
    <source>
        <dbReference type="Pfam" id="PF07727"/>
    </source>
</evidence>
<protein>
    <recommendedName>
        <fullName evidence="1">Reverse transcriptase Ty1/copia-type domain-containing protein</fullName>
    </recommendedName>
</protein>
<feature type="domain" description="Reverse transcriptase Ty1/copia-type" evidence="1">
    <location>
        <begin position="1"/>
        <end position="48"/>
    </location>
</feature>
<dbReference type="Pfam" id="PF07727">
    <property type="entry name" value="RVT_2"/>
    <property type="match status" value="1"/>
</dbReference>
<dbReference type="EMBL" id="QGNW01002385">
    <property type="protein sequence ID" value="RVW20216.1"/>
    <property type="molecule type" value="Genomic_DNA"/>
</dbReference>
<evidence type="ECO:0000313" key="2">
    <source>
        <dbReference type="EMBL" id="RVW20216.1"/>
    </source>
</evidence>
<evidence type="ECO:0000313" key="3">
    <source>
        <dbReference type="Proteomes" id="UP000288805"/>
    </source>
</evidence>
<dbReference type="InterPro" id="IPR013103">
    <property type="entry name" value="RVT_2"/>
</dbReference>
<organism evidence="2 3">
    <name type="scientific">Vitis vinifera</name>
    <name type="common">Grape</name>
    <dbReference type="NCBI Taxonomy" id="29760"/>
    <lineage>
        <taxon>Eukaryota</taxon>
        <taxon>Viridiplantae</taxon>
        <taxon>Streptophyta</taxon>
        <taxon>Embryophyta</taxon>
        <taxon>Tracheophyta</taxon>
        <taxon>Spermatophyta</taxon>
        <taxon>Magnoliopsida</taxon>
        <taxon>eudicotyledons</taxon>
        <taxon>Gunneridae</taxon>
        <taxon>Pentapetalae</taxon>
        <taxon>rosids</taxon>
        <taxon>Vitales</taxon>
        <taxon>Vitaceae</taxon>
        <taxon>Viteae</taxon>
        <taxon>Vitis</taxon>
    </lineage>
</organism>
<dbReference type="Proteomes" id="UP000288805">
    <property type="component" value="Unassembled WGS sequence"/>
</dbReference>
<name>A0A438CBC3_VITVI</name>
<gene>
    <name evidence="2" type="ORF">CK203_112033</name>
</gene>
<dbReference type="AlphaFoldDB" id="A0A438CBC3"/>
<accession>A0A438CBC3</accession>
<sequence length="162" mass="18608">MDVKSAFLNDILSEEVYVEQPKGFEDSKFPNHVYGLKKALYGLKQTPRDCDVILSFDKEMKTKFEMSMVGELDFFLRLQIRTPMSTTSKLNKDTSDKDVKQNLYKSMIVNLLYLTTSHLDISFSVGAGTRIVGYSDVDRVENVEDRKNTFGVCFFIRDFLVA</sequence>
<comment type="caution">
    <text evidence="2">The sequence shown here is derived from an EMBL/GenBank/DDBJ whole genome shotgun (WGS) entry which is preliminary data.</text>
</comment>
<proteinExistence type="predicted"/>
<reference evidence="2 3" key="1">
    <citation type="journal article" date="2018" name="PLoS Genet.">
        <title>Population sequencing reveals clonal diversity and ancestral inbreeding in the grapevine cultivar Chardonnay.</title>
        <authorList>
            <person name="Roach M.J."/>
            <person name="Johnson D.L."/>
            <person name="Bohlmann J."/>
            <person name="van Vuuren H.J."/>
            <person name="Jones S.J."/>
            <person name="Pretorius I.S."/>
            <person name="Schmidt S.A."/>
            <person name="Borneman A.R."/>
        </authorList>
    </citation>
    <scope>NUCLEOTIDE SEQUENCE [LARGE SCALE GENOMIC DNA]</scope>
    <source>
        <strain evidence="3">cv. Chardonnay</strain>
        <tissue evidence="2">Leaf</tissue>
    </source>
</reference>